<protein>
    <submittedName>
        <fullName evidence="2">Uncharacterized protein</fullName>
    </submittedName>
</protein>
<feature type="compositionally biased region" description="Basic residues" evidence="1">
    <location>
        <begin position="1"/>
        <end position="11"/>
    </location>
</feature>
<evidence type="ECO:0000256" key="1">
    <source>
        <dbReference type="SAM" id="MobiDB-lite"/>
    </source>
</evidence>
<keyword evidence="3" id="KW-1185">Reference proteome</keyword>
<dbReference type="AlphaFoldDB" id="A0A5B7KLE9"/>
<comment type="caution">
    <text evidence="2">The sequence shown here is derived from an EMBL/GenBank/DDBJ whole genome shotgun (WGS) entry which is preliminary data.</text>
</comment>
<feature type="region of interest" description="Disordered" evidence="1">
    <location>
        <begin position="1"/>
        <end position="41"/>
    </location>
</feature>
<dbReference type="EMBL" id="VSRR010149672">
    <property type="protein sequence ID" value="MPD06148.1"/>
    <property type="molecule type" value="Genomic_DNA"/>
</dbReference>
<accession>A0A5B7KLE9</accession>
<proteinExistence type="predicted"/>
<sequence>MRKRTGNKRGNRKETMERVRGRWLDEEHKGSQTKNNGSRPVGPYEAACVDCNSQHAKTEKQDFTDKGRILPSHRSCQEEKRNLDRFREILLER</sequence>
<gene>
    <name evidence="2" type="ORF">E2C01_101939</name>
</gene>
<dbReference type="Proteomes" id="UP000324222">
    <property type="component" value="Unassembled WGS sequence"/>
</dbReference>
<reference evidence="2 3" key="1">
    <citation type="submission" date="2019-05" db="EMBL/GenBank/DDBJ databases">
        <title>Another draft genome of Portunus trituberculatus and its Hox gene families provides insights of decapod evolution.</title>
        <authorList>
            <person name="Jeong J.-H."/>
            <person name="Song I."/>
            <person name="Kim S."/>
            <person name="Choi T."/>
            <person name="Kim D."/>
            <person name="Ryu S."/>
            <person name="Kim W."/>
        </authorList>
    </citation>
    <scope>NUCLEOTIDE SEQUENCE [LARGE SCALE GENOMIC DNA]</scope>
    <source>
        <tissue evidence="2">Muscle</tissue>
    </source>
</reference>
<name>A0A5B7KLE9_PORTR</name>
<feature type="compositionally biased region" description="Basic and acidic residues" evidence="1">
    <location>
        <begin position="12"/>
        <end position="30"/>
    </location>
</feature>
<evidence type="ECO:0000313" key="3">
    <source>
        <dbReference type="Proteomes" id="UP000324222"/>
    </source>
</evidence>
<organism evidence="2 3">
    <name type="scientific">Portunus trituberculatus</name>
    <name type="common">Swimming crab</name>
    <name type="synonym">Neptunus trituberculatus</name>
    <dbReference type="NCBI Taxonomy" id="210409"/>
    <lineage>
        <taxon>Eukaryota</taxon>
        <taxon>Metazoa</taxon>
        <taxon>Ecdysozoa</taxon>
        <taxon>Arthropoda</taxon>
        <taxon>Crustacea</taxon>
        <taxon>Multicrustacea</taxon>
        <taxon>Malacostraca</taxon>
        <taxon>Eumalacostraca</taxon>
        <taxon>Eucarida</taxon>
        <taxon>Decapoda</taxon>
        <taxon>Pleocyemata</taxon>
        <taxon>Brachyura</taxon>
        <taxon>Eubrachyura</taxon>
        <taxon>Portunoidea</taxon>
        <taxon>Portunidae</taxon>
        <taxon>Portuninae</taxon>
        <taxon>Portunus</taxon>
    </lineage>
</organism>
<evidence type="ECO:0000313" key="2">
    <source>
        <dbReference type="EMBL" id="MPD06148.1"/>
    </source>
</evidence>